<evidence type="ECO:0000256" key="1">
    <source>
        <dbReference type="SAM" id="MobiDB-lite"/>
    </source>
</evidence>
<feature type="domain" description="PEP-utilising enzyme mobile" evidence="2">
    <location>
        <begin position="502"/>
        <end position="572"/>
    </location>
</feature>
<accession>A0A0F9FZ63</accession>
<dbReference type="EMBL" id="LAZR01028421">
    <property type="protein sequence ID" value="KKL62660.1"/>
    <property type="molecule type" value="Genomic_DNA"/>
</dbReference>
<organism evidence="3">
    <name type="scientific">marine sediment metagenome</name>
    <dbReference type="NCBI Taxonomy" id="412755"/>
    <lineage>
        <taxon>unclassified sequences</taxon>
        <taxon>metagenomes</taxon>
        <taxon>ecological metagenomes</taxon>
    </lineage>
</organism>
<feature type="region of interest" description="Disordered" evidence="1">
    <location>
        <begin position="444"/>
        <end position="472"/>
    </location>
</feature>
<dbReference type="PANTHER" id="PTHR43615:SF1">
    <property type="entry name" value="PPDK_N DOMAIN-CONTAINING PROTEIN"/>
    <property type="match status" value="1"/>
</dbReference>
<dbReference type="Pfam" id="PF00391">
    <property type="entry name" value="PEP-utilizers"/>
    <property type="match status" value="1"/>
</dbReference>
<dbReference type="SUPFAM" id="SSF52009">
    <property type="entry name" value="Phosphohistidine domain"/>
    <property type="match status" value="1"/>
</dbReference>
<protein>
    <recommendedName>
        <fullName evidence="2">PEP-utilising enzyme mobile domain-containing protein</fullName>
    </recommendedName>
</protein>
<dbReference type="InterPro" id="IPR008279">
    <property type="entry name" value="PEP-util_enz_mobile_dom"/>
</dbReference>
<dbReference type="InterPro" id="IPR051549">
    <property type="entry name" value="PEP_Utilizing_Enz"/>
</dbReference>
<name>A0A0F9FZ63_9ZZZZ</name>
<proteinExistence type="predicted"/>
<comment type="caution">
    <text evidence="3">The sequence shown here is derived from an EMBL/GenBank/DDBJ whole genome shotgun (WGS) entry which is preliminary data.</text>
</comment>
<evidence type="ECO:0000313" key="3">
    <source>
        <dbReference type="EMBL" id="KKL62660.1"/>
    </source>
</evidence>
<dbReference type="InterPro" id="IPR036637">
    <property type="entry name" value="Phosphohistidine_dom_sf"/>
</dbReference>
<dbReference type="Gene3D" id="3.50.30.10">
    <property type="entry name" value="Phosphohistidine domain"/>
    <property type="match status" value="1"/>
</dbReference>
<sequence>GLETPAKGQSRKSFFVGGGPMFVTVNGFAYQRFDFPQVVDVQKEIDKATTEKEKEDTIARIWKKWDDLYEQLIKKSNPTMEQHDLDLFLADLSSEDLKAYNEWTKKADIKDLAHVVTMPESKNPTYTAFNKTQVNENQIKGWKEKAMPDLLTTVEKWRKIDIKTAPDEELLKGISELAIAGGMYWSSNASHTFGVAKSTDDQLQTFLRENLPDHHFTSGHFLSGFKSKTLEANEHMYKIAKQIQENKALYELVVTTPPKQVMKALQNHPDSGPVVKAIEEYLKIYGHLGYSLDFVESLPIEDPSGLLISLKTMVTAKDYNPQKHKMDAKGKREQAMQKIEQLLDGLQYWQFRYRNWFTHRFYFIREEVMFFLTSGWPILRQLALELGERLVDTGTINVPNDIFYLITEELTKAINARKENKAIPEYQQLTSERRELREARKRLHPPGTIPEDASNNPGVAFKETQAKNDPNSDILKGIPVSPGTVTSPASLIKSPAEFDQMQPDSILVCSMTNPAWTPLFAHATGLVTDMGGILGHGSIVAREYGIPAVVGTGNITQRVKHGQKITVDGDSGTVALIQDEING</sequence>
<gene>
    <name evidence="3" type="ORF">LCGC14_2182980</name>
</gene>
<dbReference type="GO" id="GO:0016772">
    <property type="term" value="F:transferase activity, transferring phosphorus-containing groups"/>
    <property type="evidence" value="ECO:0007669"/>
    <property type="project" value="InterPro"/>
</dbReference>
<dbReference type="AlphaFoldDB" id="A0A0F9FZ63"/>
<reference evidence="3" key="1">
    <citation type="journal article" date="2015" name="Nature">
        <title>Complex archaea that bridge the gap between prokaryotes and eukaryotes.</title>
        <authorList>
            <person name="Spang A."/>
            <person name="Saw J.H."/>
            <person name="Jorgensen S.L."/>
            <person name="Zaremba-Niedzwiedzka K."/>
            <person name="Martijn J."/>
            <person name="Lind A.E."/>
            <person name="van Eijk R."/>
            <person name="Schleper C."/>
            <person name="Guy L."/>
            <person name="Ettema T.J."/>
        </authorList>
    </citation>
    <scope>NUCLEOTIDE SEQUENCE</scope>
</reference>
<evidence type="ECO:0000259" key="2">
    <source>
        <dbReference type="Pfam" id="PF00391"/>
    </source>
</evidence>
<dbReference type="PANTHER" id="PTHR43615">
    <property type="entry name" value="PHOSPHOENOLPYRUVATE SYNTHASE-RELATED"/>
    <property type="match status" value="1"/>
</dbReference>
<feature type="non-terminal residue" evidence="3">
    <location>
        <position position="1"/>
    </location>
</feature>